<feature type="domain" description="Zn(2)-C6 fungal-type" evidence="4">
    <location>
        <begin position="41"/>
        <end position="71"/>
    </location>
</feature>
<protein>
    <recommendedName>
        <fullName evidence="4">Zn(2)-C6 fungal-type domain-containing protein</fullName>
    </recommendedName>
</protein>
<feature type="region of interest" description="Disordered" evidence="3">
    <location>
        <begin position="106"/>
        <end position="158"/>
    </location>
</feature>
<dbReference type="SUPFAM" id="SSF57701">
    <property type="entry name" value="Zn2/Cys6 DNA-binding domain"/>
    <property type="match status" value="1"/>
</dbReference>
<evidence type="ECO:0000256" key="1">
    <source>
        <dbReference type="ARBA" id="ARBA00004123"/>
    </source>
</evidence>
<dbReference type="OrthoDB" id="39175at2759"/>
<dbReference type="InterPro" id="IPR001138">
    <property type="entry name" value="Zn2Cys6_DnaBD"/>
</dbReference>
<dbReference type="SMART" id="SM00066">
    <property type="entry name" value="GAL4"/>
    <property type="match status" value="1"/>
</dbReference>
<evidence type="ECO:0000256" key="3">
    <source>
        <dbReference type="SAM" id="MobiDB-lite"/>
    </source>
</evidence>
<dbReference type="AlphaFoldDB" id="A0A136IQV0"/>
<sequence>MAGLNALSVSRKFLGQSLAYLPSLRPATAANSCIVHRLRLQCSKCRRRKVRCDRALPGCERCALAGTPCTYPARQPRGPSRVPGPASSAAHDALAIILQRLQRIEEGSTARQSPRDSAAPSPQGNTRWTPGSSGPDYTSTNAALPASPPQLEDTSQSRATATQLNHALAECQRLRKRRFASHKAFVAGDTFLPLELTKAWVENYFTSKAHKLFFAVRDELFVNRPLLRMMPELVMMDHVHVDACMLVIYYCVLQQGSYFCLDRSRSASSPCAARPSLRDLDSVYVSSLRAVALWQHEATGSLTDFVAAVLMTQTAAESLDYNLSRSMHVKACTYAQSLNLHRLDDDKNSNNATADHTSPSTDGDDRRMNMWNLIQNDLLYRLVHDEGPAFSFDFSRWGVNLPSLALDPACTRGEAIHAMTFLARSRVALILIDYFNICGEQGGHCGEDVDADTGRLDVIVKLCDQVQGVVKEWKIFDWFASCKEGDLDCWAIADVALTCYSAILFMLLRVASASSTPAQPRTPRAANDTTTTTSPRPDISLPAARKVLDIIAHIVDTIGAPAAEIMSLALCLYRAQVAYSHIAQGLVDQQAAVAAAGDGVDKCDDLDRLRTFVECLKKAGTRVPELRPLLDALEDMYNRAKGGVSTQNTTHKQPKAHLPWLQ</sequence>
<dbReference type="InterPro" id="IPR036864">
    <property type="entry name" value="Zn2-C6_fun-type_DNA-bd_sf"/>
</dbReference>
<proteinExistence type="predicted"/>
<dbReference type="CDD" id="cd00067">
    <property type="entry name" value="GAL4"/>
    <property type="match status" value="1"/>
</dbReference>
<evidence type="ECO:0000256" key="2">
    <source>
        <dbReference type="ARBA" id="ARBA00023242"/>
    </source>
</evidence>
<dbReference type="GO" id="GO:0000981">
    <property type="term" value="F:DNA-binding transcription factor activity, RNA polymerase II-specific"/>
    <property type="evidence" value="ECO:0007669"/>
    <property type="project" value="InterPro"/>
</dbReference>
<gene>
    <name evidence="5" type="ORF">Micbo1qcDRAFT_124869</name>
</gene>
<accession>A0A136IQV0</accession>
<dbReference type="InterPro" id="IPR050613">
    <property type="entry name" value="Sec_Metabolite_Reg"/>
</dbReference>
<dbReference type="Pfam" id="PF00172">
    <property type="entry name" value="Zn_clus"/>
    <property type="match status" value="1"/>
</dbReference>
<dbReference type="Gene3D" id="4.10.240.10">
    <property type="entry name" value="Zn(2)-C6 fungal-type DNA-binding domain"/>
    <property type="match status" value="1"/>
</dbReference>
<dbReference type="PROSITE" id="PS50048">
    <property type="entry name" value="ZN2_CY6_FUNGAL_2"/>
    <property type="match status" value="1"/>
</dbReference>
<dbReference type="CDD" id="cd12148">
    <property type="entry name" value="fungal_TF_MHR"/>
    <property type="match status" value="1"/>
</dbReference>
<dbReference type="InParanoid" id="A0A136IQV0"/>
<keyword evidence="6" id="KW-1185">Reference proteome</keyword>
<evidence type="ECO:0000313" key="5">
    <source>
        <dbReference type="EMBL" id="KXJ87302.1"/>
    </source>
</evidence>
<feature type="compositionally biased region" description="Polar residues" evidence="3">
    <location>
        <begin position="120"/>
        <end position="142"/>
    </location>
</feature>
<feature type="compositionally biased region" description="Polar residues" evidence="3">
    <location>
        <begin position="349"/>
        <end position="361"/>
    </location>
</feature>
<feature type="compositionally biased region" description="Low complexity" evidence="3">
    <location>
        <begin position="521"/>
        <end position="538"/>
    </location>
</feature>
<feature type="region of interest" description="Disordered" evidence="3">
    <location>
        <begin position="70"/>
        <end position="89"/>
    </location>
</feature>
<dbReference type="GO" id="GO:0008270">
    <property type="term" value="F:zinc ion binding"/>
    <property type="evidence" value="ECO:0007669"/>
    <property type="project" value="InterPro"/>
</dbReference>
<organism evidence="5 6">
    <name type="scientific">Microdochium bolleyi</name>
    <dbReference type="NCBI Taxonomy" id="196109"/>
    <lineage>
        <taxon>Eukaryota</taxon>
        <taxon>Fungi</taxon>
        <taxon>Dikarya</taxon>
        <taxon>Ascomycota</taxon>
        <taxon>Pezizomycotina</taxon>
        <taxon>Sordariomycetes</taxon>
        <taxon>Xylariomycetidae</taxon>
        <taxon>Xylariales</taxon>
        <taxon>Microdochiaceae</taxon>
        <taxon>Microdochium</taxon>
    </lineage>
</organism>
<dbReference type="PANTHER" id="PTHR31001:SF88">
    <property type="entry name" value="TRANSCRIPTION FACTOR PDR3"/>
    <property type="match status" value="1"/>
</dbReference>
<dbReference type="Proteomes" id="UP000070501">
    <property type="component" value="Unassembled WGS sequence"/>
</dbReference>
<dbReference type="STRING" id="196109.A0A136IQV0"/>
<evidence type="ECO:0000313" key="6">
    <source>
        <dbReference type="Proteomes" id="UP000070501"/>
    </source>
</evidence>
<dbReference type="EMBL" id="KQ964263">
    <property type="protein sequence ID" value="KXJ87302.1"/>
    <property type="molecule type" value="Genomic_DNA"/>
</dbReference>
<evidence type="ECO:0000259" key="4">
    <source>
        <dbReference type="PROSITE" id="PS50048"/>
    </source>
</evidence>
<feature type="region of interest" description="Disordered" evidence="3">
    <location>
        <begin position="345"/>
        <end position="366"/>
    </location>
</feature>
<name>A0A136IQV0_9PEZI</name>
<reference evidence="6" key="1">
    <citation type="submission" date="2016-02" db="EMBL/GenBank/DDBJ databases">
        <title>Draft genome sequence of Microdochium bolleyi, a fungal endophyte of beachgrass.</title>
        <authorList>
            <consortium name="DOE Joint Genome Institute"/>
            <person name="David A.S."/>
            <person name="May G."/>
            <person name="Haridas S."/>
            <person name="Lim J."/>
            <person name="Wang M."/>
            <person name="Labutti K."/>
            <person name="Lipzen A."/>
            <person name="Barry K."/>
            <person name="Grigoriev I.V."/>
        </authorList>
    </citation>
    <scope>NUCLEOTIDE SEQUENCE [LARGE SCALE GENOMIC DNA]</scope>
    <source>
        <strain evidence="6">J235TASD1</strain>
    </source>
</reference>
<keyword evidence="2" id="KW-0539">Nucleus</keyword>
<dbReference type="PANTHER" id="PTHR31001">
    <property type="entry name" value="UNCHARACTERIZED TRANSCRIPTIONAL REGULATORY PROTEIN"/>
    <property type="match status" value="1"/>
</dbReference>
<dbReference type="GO" id="GO:0005634">
    <property type="term" value="C:nucleus"/>
    <property type="evidence" value="ECO:0007669"/>
    <property type="project" value="UniProtKB-SubCell"/>
</dbReference>
<comment type="subcellular location">
    <subcellularLocation>
        <location evidence="1">Nucleus</location>
    </subcellularLocation>
</comment>
<feature type="region of interest" description="Disordered" evidence="3">
    <location>
        <begin position="516"/>
        <end position="538"/>
    </location>
</feature>
<feature type="region of interest" description="Disordered" evidence="3">
    <location>
        <begin position="642"/>
        <end position="662"/>
    </location>
</feature>